<dbReference type="PANTHER" id="PTHR36180:SF1">
    <property type="entry name" value="ANTA_ANTB ANTIREPRESSOR DOMAIN-CONTAINING PROTEIN"/>
    <property type="match status" value="1"/>
</dbReference>
<dbReference type="GO" id="GO:0003677">
    <property type="term" value="F:DNA binding"/>
    <property type="evidence" value="ECO:0007669"/>
    <property type="project" value="InterPro"/>
</dbReference>
<comment type="caution">
    <text evidence="3">The sequence shown here is derived from an EMBL/GenBank/DDBJ whole genome shotgun (WGS) entry which is preliminary data.</text>
</comment>
<dbReference type="Pfam" id="PF03374">
    <property type="entry name" value="ANT"/>
    <property type="match status" value="1"/>
</dbReference>
<dbReference type="InterPro" id="IPR013557">
    <property type="entry name" value="AntA/B_antirep"/>
</dbReference>
<evidence type="ECO:0000259" key="1">
    <source>
        <dbReference type="Pfam" id="PF03374"/>
    </source>
</evidence>
<gene>
    <name evidence="3" type="ORF">KCG48_10630</name>
</gene>
<dbReference type="AlphaFoldDB" id="A0A941CS63"/>
<proteinExistence type="predicted"/>
<dbReference type="EMBL" id="JAGSCS010000014">
    <property type="protein sequence ID" value="MBR0576788.1"/>
    <property type="molecule type" value="Genomic_DNA"/>
</dbReference>
<protein>
    <submittedName>
        <fullName evidence="3">Phage antirepressor KilAC domain-containing protein</fullName>
    </submittedName>
</protein>
<name>A0A941CS63_9CLOT</name>
<keyword evidence="4" id="KW-1185">Reference proteome</keyword>
<dbReference type="Pfam" id="PF08346">
    <property type="entry name" value="AntA"/>
    <property type="match status" value="1"/>
</dbReference>
<feature type="domain" description="AntA/AntB antirepressor" evidence="2">
    <location>
        <begin position="17"/>
        <end position="82"/>
    </location>
</feature>
<feature type="domain" description="Antirepressor protein C-terminal" evidence="1">
    <location>
        <begin position="128"/>
        <end position="232"/>
    </location>
</feature>
<organism evidence="3 4">
    <name type="scientific">Proteiniclasticum sediminis</name>
    <dbReference type="NCBI Taxonomy" id="2804028"/>
    <lineage>
        <taxon>Bacteria</taxon>
        <taxon>Bacillati</taxon>
        <taxon>Bacillota</taxon>
        <taxon>Clostridia</taxon>
        <taxon>Eubacteriales</taxon>
        <taxon>Clostridiaceae</taxon>
        <taxon>Proteiniclasticum</taxon>
    </lineage>
</organism>
<dbReference type="Proteomes" id="UP000675379">
    <property type="component" value="Unassembled WGS sequence"/>
</dbReference>
<evidence type="ECO:0000313" key="4">
    <source>
        <dbReference type="Proteomes" id="UP000675379"/>
    </source>
</evidence>
<evidence type="ECO:0000259" key="2">
    <source>
        <dbReference type="Pfam" id="PF08346"/>
    </source>
</evidence>
<dbReference type="InterPro" id="IPR005039">
    <property type="entry name" value="Ant_C"/>
</dbReference>
<dbReference type="RefSeq" id="WP_211802207.1">
    <property type="nucleotide sequence ID" value="NZ_JAGSCS010000014.1"/>
</dbReference>
<sequence length="242" mass="28177">MNELIPIKTSDQMEPIISGRDLHHFLEVETPYTMWFKRMIEFGFSEGTDFITNLLESTGGRPSEDHALKIDMAKEISMLQRNDRGKQARMYFIAVEKEFNSPEKIMARALRIADETINRLSLVTKQQEQVIGELKPKADYVDRILKNPGLVTITQIAKDYGMSGTEMNKILHDLGVQYKQSDQWLLYTRYQSKGYTFSDKTEITRRDGRKDIKMNTKWTQKGVLFLYELLKENNIIPAIEKL</sequence>
<dbReference type="PANTHER" id="PTHR36180">
    <property type="entry name" value="DNA-BINDING PROTEIN-RELATED-RELATED"/>
    <property type="match status" value="1"/>
</dbReference>
<reference evidence="3" key="1">
    <citation type="submission" date="2021-04" db="EMBL/GenBank/DDBJ databases">
        <title>Proteiniclasticum sedimins sp. nov., an obligate anaerobic bacterium isolated from anaerobic sludge.</title>
        <authorList>
            <person name="Liu J."/>
        </authorList>
    </citation>
    <scope>NUCLEOTIDE SEQUENCE</scope>
    <source>
        <strain evidence="3">BAD-10</strain>
    </source>
</reference>
<evidence type="ECO:0000313" key="3">
    <source>
        <dbReference type="EMBL" id="MBR0576788.1"/>
    </source>
</evidence>
<accession>A0A941CS63</accession>